<keyword evidence="5" id="KW-1185">Reference proteome</keyword>
<proteinExistence type="predicted"/>
<dbReference type="InterPro" id="IPR008928">
    <property type="entry name" value="6-hairpin_glycosidase_sf"/>
</dbReference>
<dbReference type="AlphaFoldDB" id="A0A1B6Q9Z6"/>
<dbReference type="PANTHER" id="PTHR31084">
    <property type="entry name" value="ALPHA-L-FUCOSIDASE 2"/>
    <property type="match status" value="1"/>
</dbReference>
<feature type="domain" description="Glycosyl hydrolase family 95 catalytic" evidence="3">
    <location>
        <begin position="405"/>
        <end position="783"/>
    </location>
</feature>
<dbReference type="PANTHER" id="PTHR31084:SF17">
    <property type="entry name" value="GLYCOSYL HYDROLASE FAMILY 95 N-TERMINAL DOMAIN-CONTAINING PROTEIN"/>
    <property type="match status" value="1"/>
</dbReference>
<dbReference type="FunFam" id="1.50.10.10:FF:000028">
    <property type="entry name" value="Alpha-L-fucosidase 2"/>
    <property type="match status" value="1"/>
</dbReference>
<dbReference type="Pfam" id="PF22124">
    <property type="entry name" value="Glyco_hydro_95_cat"/>
    <property type="match status" value="1"/>
</dbReference>
<dbReference type="EMBL" id="CM000761">
    <property type="protein sequence ID" value="KXG34753.1"/>
    <property type="molecule type" value="Genomic_DNA"/>
</dbReference>
<sequence length="878" mass="96079">MDCSGGGGGDDWFWVRRLADAEAVAAAAMARRPSTAWAEAEEEEERPLTVVFASPAENFTDAAPIGNGSLGGMVWGGVATDKLQLNHDTLWTGAPGSYTDPDAPAALAAVRELVDQGRFADATAAATRLFGGQSEVYQPMGDVNLELGGSGSDQQPAYDSYKRELDLHTATVLVTYSVGPVQYTREHFCSNPHQVIITRIAASEPGHVSCTLSLSSQLKNTVTVTNANQVVMEGVCPRQRPPAPPRLMLLRNSSSGDDDDDLTTGGIKFAAVLGVQMGGDKAKAAVLNDENKLSLESADWIVLIVAASSSFDGPFVSPSDSRLDDPTSAAVATLNRATSLTYEQLKAAHLDDYQRLFHRVTLRLSPPGGGLLEDARGGGLMMTGGKETMLKRGVGGDEGIIRTSADRVKSFATDEDPSLVELLFQYGRYLLISCSRPGTQVSNLQGIWNQEVAPAWDAAPHLNINLQMNYWPTLPCNLSECQEPLFDFLQSLAVNGTKTAKVNYQARGWVTHHVSDIWAKSSAFIKNPKHAVWPMGGAWLCTHLWEHYQYSLDKDFLEYTAYPLLEGCATFLVDWLIEGPGGFLQTNPSTSPEHAFTAPDGKPASVSYSTTMDISIIREVSSAVLLSAEILEKSDTDLVEKIKKALPRLPPIQFARDNTIMEWALDFQDPEVHHRHLSHLFGLYPGHTITMENNPDVCGAVSNSLYKRGEDGPGWSTTWKMALWARLMNSENAYRMVLKLITLVPPGEKVQFEGGLYNNLWTAHPPFQIDANFGFTAAIAEMLVQSTQTDLYLLPALPRDKWPRGCAKGLRARGDVTVNICWDEGELQEAMVWSKNRNAVTRLHYGERVTSVSVRCGTVYRFNRGLQCLEAWPLPIGK</sequence>
<dbReference type="GO" id="GO:0004560">
    <property type="term" value="F:alpha-L-fucosidase activity"/>
    <property type="evidence" value="ECO:0000318"/>
    <property type="project" value="GO_Central"/>
</dbReference>
<dbReference type="InterPro" id="IPR054363">
    <property type="entry name" value="GH95_cat"/>
</dbReference>
<dbReference type="Proteomes" id="UP000000768">
    <property type="component" value="Chromosome 2"/>
</dbReference>
<dbReference type="Pfam" id="PF14498">
    <property type="entry name" value="Glyco_hyd_65N_2"/>
    <property type="match status" value="1"/>
</dbReference>
<dbReference type="Gramene" id="KXG34753">
    <property type="protein sequence ID" value="KXG34753"/>
    <property type="gene ID" value="SORBI_3002G086500"/>
</dbReference>
<feature type="domain" description="Glycosyl hydrolase family 95 N-terminal" evidence="1">
    <location>
        <begin position="52"/>
        <end position="313"/>
    </location>
</feature>
<evidence type="ECO:0000259" key="2">
    <source>
        <dbReference type="Pfam" id="PF21307"/>
    </source>
</evidence>
<evidence type="ECO:0000313" key="4">
    <source>
        <dbReference type="EMBL" id="KXG34753.1"/>
    </source>
</evidence>
<dbReference type="Gene3D" id="1.50.10.10">
    <property type="match status" value="1"/>
</dbReference>
<evidence type="ECO:0000259" key="1">
    <source>
        <dbReference type="Pfam" id="PF14498"/>
    </source>
</evidence>
<dbReference type="InParanoid" id="A0A1B6Q9Z6"/>
<dbReference type="PIRSF" id="PIRSF007663">
    <property type="entry name" value="UCP007663"/>
    <property type="match status" value="1"/>
</dbReference>
<name>A0A1B6Q9Z6_SORBI</name>
<protein>
    <submittedName>
        <fullName evidence="4">Uncharacterized protein</fullName>
    </submittedName>
</protein>
<dbReference type="FunCoup" id="A0A1B6Q9Z6">
    <property type="interactions" value="40"/>
</dbReference>
<dbReference type="InterPro" id="IPR049053">
    <property type="entry name" value="AFCA-like_C"/>
</dbReference>
<dbReference type="Pfam" id="PF21307">
    <property type="entry name" value="Glyco_hydro_95_C"/>
    <property type="match status" value="1"/>
</dbReference>
<dbReference type="InterPro" id="IPR027414">
    <property type="entry name" value="GH95_N_dom"/>
</dbReference>
<dbReference type="InterPro" id="IPR012341">
    <property type="entry name" value="6hp_glycosidase-like_sf"/>
</dbReference>
<reference evidence="4 5" key="1">
    <citation type="journal article" date="2009" name="Nature">
        <title>The Sorghum bicolor genome and the diversification of grasses.</title>
        <authorList>
            <person name="Paterson A.H."/>
            <person name="Bowers J.E."/>
            <person name="Bruggmann R."/>
            <person name="Dubchak I."/>
            <person name="Grimwood J."/>
            <person name="Gundlach H."/>
            <person name="Haberer G."/>
            <person name="Hellsten U."/>
            <person name="Mitros T."/>
            <person name="Poliakov A."/>
            <person name="Schmutz J."/>
            <person name="Spannagl M."/>
            <person name="Tang H."/>
            <person name="Wang X."/>
            <person name="Wicker T."/>
            <person name="Bharti A.K."/>
            <person name="Chapman J."/>
            <person name="Feltus F.A."/>
            <person name="Gowik U."/>
            <person name="Grigoriev I.V."/>
            <person name="Lyons E."/>
            <person name="Maher C.A."/>
            <person name="Martis M."/>
            <person name="Narechania A."/>
            <person name="Otillar R.P."/>
            <person name="Penning B.W."/>
            <person name="Salamov A.A."/>
            <person name="Wang Y."/>
            <person name="Zhang L."/>
            <person name="Carpita N.C."/>
            <person name="Freeling M."/>
            <person name="Gingle A.R."/>
            <person name="Hash C.T."/>
            <person name="Keller B."/>
            <person name="Klein P."/>
            <person name="Kresovich S."/>
            <person name="McCann M.C."/>
            <person name="Ming R."/>
            <person name="Peterson D.G."/>
            <person name="Mehboob-ur-Rahman"/>
            <person name="Ware D."/>
            <person name="Westhoff P."/>
            <person name="Mayer K.F."/>
            <person name="Messing J."/>
            <person name="Rokhsar D.S."/>
        </authorList>
    </citation>
    <scope>NUCLEOTIDE SEQUENCE [LARGE SCALE GENOMIC DNA]</scope>
    <source>
        <strain evidence="5">cv. BTx623</strain>
    </source>
</reference>
<dbReference type="OMA" id="GNLQEWY"/>
<dbReference type="SUPFAM" id="SSF48208">
    <property type="entry name" value="Six-hairpin glycosidases"/>
    <property type="match status" value="1"/>
</dbReference>
<organism evidence="4 5">
    <name type="scientific">Sorghum bicolor</name>
    <name type="common">Sorghum</name>
    <name type="synonym">Sorghum vulgare</name>
    <dbReference type="NCBI Taxonomy" id="4558"/>
    <lineage>
        <taxon>Eukaryota</taxon>
        <taxon>Viridiplantae</taxon>
        <taxon>Streptophyta</taxon>
        <taxon>Embryophyta</taxon>
        <taxon>Tracheophyta</taxon>
        <taxon>Spermatophyta</taxon>
        <taxon>Magnoliopsida</taxon>
        <taxon>Liliopsida</taxon>
        <taxon>Poales</taxon>
        <taxon>Poaceae</taxon>
        <taxon>PACMAD clade</taxon>
        <taxon>Panicoideae</taxon>
        <taxon>Andropogonodae</taxon>
        <taxon>Andropogoneae</taxon>
        <taxon>Sorghinae</taxon>
        <taxon>Sorghum</taxon>
    </lineage>
</organism>
<dbReference type="OrthoDB" id="2848340at2759"/>
<evidence type="ECO:0000259" key="3">
    <source>
        <dbReference type="Pfam" id="PF22124"/>
    </source>
</evidence>
<dbReference type="STRING" id="4558.A0A1B6Q9Z6"/>
<reference evidence="5" key="2">
    <citation type="journal article" date="2018" name="Plant J.">
        <title>The Sorghum bicolor reference genome: improved assembly, gene annotations, a transcriptome atlas, and signatures of genome organization.</title>
        <authorList>
            <person name="McCormick R.F."/>
            <person name="Truong S.K."/>
            <person name="Sreedasyam A."/>
            <person name="Jenkins J."/>
            <person name="Shu S."/>
            <person name="Sims D."/>
            <person name="Kennedy M."/>
            <person name="Amirebrahimi M."/>
            <person name="Weers B.D."/>
            <person name="McKinley B."/>
            <person name="Mattison A."/>
            <person name="Morishige D.T."/>
            <person name="Grimwood J."/>
            <person name="Schmutz J."/>
            <person name="Mullet J.E."/>
        </authorList>
    </citation>
    <scope>NUCLEOTIDE SEQUENCE [LARGE SCALE GENOMIC DNA]</scope>
    <source>
        <strain evidence="5">cv. BTx623</strain>
    </source>
</reference>
<accession>A0A1B6Q9Z6</accession>
<dbReference type="eggNOG" id="ENOG502QQ9E">
    <property type="taxonomic scope" value="Eukaryota"/>
</dbReference>
<dbReference type="GO" id="GO:0005975">
    <property type="term" value="P:carbohydrate metabolic process"/>
    <property type="evidence" value="ECO:0007669"/>
    <property type="project" value="InterPro"/>
</dbReference>
<gene>
    <name evidence="4" type="ORF">SORBI_3002G086500</name>
</gene>
<dbReference type="InterPro" id="IPR016518">
    <property type="entry name" value="Alpha-L-fucosidase"/>
</dbReference>
<feature type="domain" description="Alpha fucosidase A-like C-terminal" evidence="2">
    <location>
        <begin position="785"/>
        <end position="846"/>
    </location>
</feature>
<evidence type="ECO:0000313" key="5">
    <source>
        <dbReference type="Proteomes" id="UP000000768"/>
    </source>
</evidence>